<name>A0A7W4IRR2_9PROT</name>
<keyword evidence="1" id="KW-1133">Transmembrane helix</keyword>
<dbReference type="RefSeq" id="WP_182985501.1">
    <property type="nucleotide sequence ID" value="NZ_JABEQD010000003.1"/>
</dbReference>
<evidence type="ECO:0000313" key="3">
    <source>
        <dbReference type="Proteomes" id="UP000559860"/>
    </source>
</evidence>
<gene>
    <name evidence="2" type="ORF">HLH36_05730</name>
</gene>
<dbReference type="EMBL" id="JABEQD010000003">
    <property type="protein sequence ID" value="MBB2167860.1"/>
    <property type="molecule type" value="Genomic_DNA"/>
</dbReference>
<feature type="transmembrane region" description="Helical" evidence="1">
    <location>
        <begin position="41"/>
        <end position="59"/>
    </location>
</feature>
<dbReference type="Proteomes" id="UP000559860">
    <property type="component" value="Unassembled WGS sequence"/>
</dbReference>
<feature type="transmembrane region" description="Helical" evidence="1">
    <location>
        <begin position="96"/>
        <end position="116"/>
    </location>
</feature>
<feature type="transmembrane region" description="Helical" evidence="1">
    <location>
        <begin position="66"/>
        <end position="90"/>
    </location>
</feature>
<feature type="transmembrane region" description="Helical" evidence="1">
    <location>
        <begin position="177"/>
        <end position="199"/>
    </location>
</feature>
<protein>
    <recommendedName>
        <fullName evidence="4">Intracellular septation protein A</fullName>
    </recommendedName>
</protein>
<evidence type="ECO:0008006" key="4">
    <source>
        <dbReference type="Google" id="ProtNLM"/>
    </source>
</evidence>
<dbReference type="AlphaFoldDB" id="A0A7W4IRR2"/>
<evidence type="ECO:0000256" key="1">
    <source>
        <dbReference type="SAM" id="Phobius"/>
    </source>
</evidence>
<feature type="transmembrane region" description="Helical" evidence="1">
    <location>
        <begin position="148"/>
        <end position="171"/>
    </location>
</feature>
<evidence type="ECO:0000313" key="2">
    <source>
        <dbReference type="EMBL" id="MBB2167860.1"/>
    </source>
</evidence>
<proteinExistence type="predicted"/>
<feature type="transmembrane region" description="Helical" evidence="1">
    <location>
        <begin position="12"/>
        <end position="29"/>
    </location>
</feature>
<keyword evidence="3" id="KW-1185">Reference proteome</keyword>
<comment type="caution">
    <text evidence="2">The sequence shown here is derived from an EMBL/GenBank/DDBJ whole genome shotgun (WGS) entry which is preliminary data.</text>
</comment>
<accession>A0A7W4IRR2</accession>
<dbReference type="NCBIfam" id="NF041646">
    <property type="entry name" value="VC0807_fam"/>
    <property type="match status" value="1"/>
</dbReference>
<keyword evidence="1" id="KW-0472">Membrane</keyword>
<organism evidence="2 3">
    <name type="scientific">Gluconacetobacter aggeris</name>
    <dbReference type="NCBI Taxonomy" id="1286186"/>
    <lineage>
        <taxon>Bacteria</taxon>
        <taxon>Pseudomonadati</taxon>
        <taxon>Pseudomonadota</taxon>
        <taxon>Alphaproteobacteria</taxon>
        <taxon>Acetobacterales</taxon>
        <taxon>Acetobacteraceae</taxon>
        <taxon>Gluconacetobacter</taxon>
    </lineage>
</organism>
<keyword evidence="1" id="KW-0812">Transmembrane</keyword>
<reference evidence="2 3" key="1">
    <citation type="submission" date="2020-04" db="EMBL/GenBank/DDBJ databases">
        <title>Description of novel Gluconacetobacter.</title>
        <authorList>
            <person name="Sombolestani A."/>
        </authorList>
    </citation>
    <scope>NUCLEOTIDE SEQUENCE [LARGE SCALE GENOMIC DNA]</scope>
    <source>
        <strain evidence="2 3">LMG 27801</strain>
    </source>
</reference>
<sequence>MNSLHRRAPRLALLALDLAVNFAAPALIYDRMHAGWGDVDALLASSAPPVLWSIGSFVYRRRIDALSLIALAGITLSLLAFVGGGSARLLELREQMATFLIGLAFLFSAAIGKPLIYPLARATMARTSARALADFDARRDDPPVRHTIMVMTLVWGFGQVAHVGVSVALIYSLPIGTYLVAGPVLGYATMGGLALWTLLYQRYRTRHVVLGKAPTTNAT</sequence>